<dbReference type="RefSeq" id="WP_142534226.1">
    <property type="nucleotide sequence ID" value="NZ_FXTB01000009.1"/>
</dbReference>
<evidence type="ECO:0000259" key="4">
    <source>
        <dbReference type="PROSITE" id="PS51352"/>
    </source>
</evidence>
<keyword evidence="2" id="KW-0175">Coiled coil</keyword>
<feature type="signal peptide" evidence="3">
    <location>
        <begin position="1"/>
        <end position="21"/>
    </location>
</feature>
<proteinExistence type="predicted"/>
<gene>
    <name evidence="5" type="ORF">SAMN06265379_10926</name>
</gene>
<dbReference type="Proteomes" id="UP000319040">
    <property type="component" value="Unassembled WGS sequence"/>
</dbReference>
<evidence type="ECO:0000256" key="2">
    <source>
        <dbReference type="SAM" id="Coils"/>
    </source>
</evidence>
<dbReference type="Gene3D" id="3.40.30.10">
    <property type="entry name" value="Glutaredoxin"/>
    <property type="match status" value="1"/>
</dbReference>
<reference evidence="5 6" key="1">
    <citation type="submission" date="2017-05" db="EMBL/GenBank/DDBJ databases">
        <authorList>
            <person name="Varghese N."/>
            <person name="Submissions S."/>
        </authorList>
    </citation>
    <scope>NUCLEOTIDE SEQUENCE [LARGE SCALE GENOMIC DNA]</scope>
    <source>
        <strain evidence="5 6">DSM 27040</strain>
    </source>
</reference>
<accession>A0A521EHU2</accession>
<dbReference type="InterPro" id="IPR017937">
    <property type="entry name" value="Thioredoxin_CS"/>
</dbReference>
<dbReference type="AlphaFoldDB" id="A0A521EHU2"/>
<dbReference type="InterPro" id="IPR013766">
    <property type="entry name" value="Thioredoxin_domain"/>
</dbReference>
<dbReference type="PROSITE" id="PS00194">
    <property type="entry name" value="THIOREDOXIN_1"/>
    <property type="match status" value="1"/>
</dbReference>
<sequence length="400" mass="45974">MKQFISFLVACLIIVNMQAQNDTVGIVFAHGSWEQIKALAKAEDKSIFIDCYTEWCGPCKMLSKKVFPQKEVGDLFNAHFINYKVDMEKGEGIMLKEKFNVRAFPTLVWVDADGNELHKSVGAPKAQALIDIAQLVVDGKGLADLERKYLLNKEDTTTMNTYLKALANAYEKDKIQGVLAEYFKKVKGTELLDEYNYNLIHNYLSDVALPAFLWFDEHKEEFANRYGKEKVERKLYQSYLGYGHSFVSKKDGQTMVDSAGFRKYKLLLNERRVEGREKIVAFVEESICRANNNWDAYIAKVKSNIEAGYHGQPNAFLYYNWAKAIEKGTDAKIRHYQQAVQWMEDAFTASQWPLKNNIVYLNEKVKLLELAKADQSILDSEKERIETLKQKVADENAKKN</sequence>
<dbReference type="PANTHER" id="PTHR43601">
    <property type="entry name" value="THIOREDOXIN, MITOCHONDRIAL"/>
    <property type="match status" value="1"/>
</dbReference>
<name>A0A521EHU2_SACCC</name>
<dbReference type="Pfam" id="PF00085">
    <property type="entry name" value="Thioredoxin"/>
    <property type="match status" value="1"/>
</dbReference>
<dbReference type="SUPFAM" id="SSF52833">
    <property type="entry name" value="Thioredoxin-like"/>
    <property type="match status" value="1"/>
</dbReference>
<feature type="chain" id="PRO_5022049696" evidence="3">
    <location>
        <begin position="22"/>
        <end position="400"/>
    </location>
</feature>
<feature type="domain" description="Thioredoxin" evidence="4">
    <location>
        <begin position="13"/>
        <end position="138"/>
    </location>
</feature>
<protein>
    <submittedName>
        <fullName evidence="5">Thioredoxin</fullName>
    </submittedName>
</protein>
<organism evidence="5 6">
    <name type="scientific">Saccharicrinis carchari</name>
    <dbReference type="NCBI Taxonomy" id="1168039"/>
    <lineage>
        <taxon>Bacteria</taxon>
        <taxon>Pseudomonadati</taxon>
        <taxon>Bacteroidota</taxon>
        <taxon>Bacteroidia</taxon>
        <taxon>Marinilabiliales</taxon>
        <taxon>Marinilabiliaceae</taxon>
        <taxon>Saccharicrinis</taxon>
    </lineage>
</organism>
<dbReference type="InterPro" id="IPR036249">
    <property type="entry name" value="Thioredoxin-like_sf"/>
</dbReference>
<keyword evidence="1" id="KW-0676">Redox-active center</keyword>
<dbReference type="PANTHER" id="PTHR43601:SF3">
    <property type="entry name" value="THIOREDOXIN, MITOCHONDRIAL"/>
    <property type="match status" value="1"/>
</dbReference>
<dbReference type="EMBL" id="FXTB01000009">
    <property type="protein sequence ID" value="SMO83465.1"/>
    <property type="molecule type" value="Genomic_DNA"/>
</dbReference>
<evidence type="ECO:0000313" key="6">
    <source>
        <dbReference type="Proteomes" id="UP000319040"/>
    </source>
</evidence>
<dbReference type="PROSITE" id="PS51352">
    <property type="entry name" value="THIOREDOXIN_2"/>
    <property type="match status" value="1"/>
</dbReference>
<dbReference type="GO" id="GO:0045454">
    <property type="term" value="P:cell redox homeostasis"/>
    <property type="evidence" value="ECO:0007669"/>
    <property type="project" value="TreeGrafter"/>
</dbReference>
<evidence type="ECO:0000256" key="1">
    <source>
        <dbReference type="ARBA" id="ARBA00023284"/>
    </source>
</evidence>
<evidence type="ECO:0000313" key="5">
    <source>
        <dbReference type="EMBL" id="SMO83465.1"/>
    </source>
</evidence>
<evidence type="ECO:0000256" key="3">
    <source>
        <dbReference type="SAM" id="SignalP"/>
    </source>
</evidence>
<keyword evidence="6" id="KW-1185">Reference proteome</keyword>
<feature type="coiled-coil region" evidence="2">
    <location>
        <begin position="371"/>
        <end position="398"/>
    </location>
</feature>
<keyword evidence="3" id="KW-0732">Signal</keyword>
<dbReference type="OrthoDB" id="1099736at2"/>